<name>A0A940NH27_9BACI</name>
<dbReference type="GO" id="GO:0006364">
    <property type="term" value="P:rRNA processing"/>
    <property type="evidence" value="ECO:0007669"/>
    <property type="project" value="UniProtKB-KW"/>
</dbReference>
<keyword evidence="5" id="KW-0963">Cytoplasm</keyword>
<dbReference type="CDD" id="cd04453">
    <property type="entry name" value="S1_RNase_E"/>
    <property type="match status" value="1"/>
</dbReference>
<keyword evidence="7" id="KW-0820">tRNA-binding</keyword>
<evidence type="ECO:0000256" key="4">
    <source>
        <dbReference type="ARBA" id="ARBA00017719"/>
    </source>
</evidence>
<evidence type="ECO:0000256" key="10">
    <source>
        <dbReference type="ARBA" id="ARBA00022723"/>
    </source>
</evidence>
<keyword evidence="6" id="KW-0698">rRNA processing</keyword>
<dbReference type="EMBL" id="JAGIYQ010000001">
    <property type="protein sequence ID" value="MBP0723882.1"/>
    <property type="molecule type" value="Genomic_DNA"/>
</dbReference>
<dbReference type="GO" id="GO:0016787">
    <property type="term" value="F:hydrolase activity"/>
    <property type="evidence" value="ECO:0007669"/>
    <property type="project" value="UniProtKB-KW"/>
</dbReference>
<evidence type="ECO:0000256" key="6">
    <source>
        <dbReference type="ARBA" id="ARBA00022552"/>
    </source>
</evidence>
<dbReference type="PANTHER" id="PTHR30001:SF0">
    <property type="entry name" value="RIBONUCLEASE G"/>
    <property type="match status" value="1"/>
</dbReference>
<feature type="domain" description="S1 motif" evidence="16">
    <location>
        <begin position="37"/>
        <end position="112"/>
    </location>
</feature>
<keyword evidence="18" id="KW-1185">Reference proteome</keyword>
<dbReference type="SUPFAM" id="SSF50249">
    <property type="entry name" value="Nucleic acid-binding proteins"/>
    <property type="match status" value="1"/>
</dbReference>
<dbReference type="Gene3D" id="2.40.50.140">
    <property type="entry name" value="Nucleic acid-binding proteins"/>
    <property type="match status" value="1"/>
</dbReference>
<evidence type="ECO:0000256" key="15">
    <source>
        <dbReference type="ARBA" id="ARBA00022884"/>
    </source>
</evidence>
<evidence type="ECO:0000256" key="14">
    <source>
        <dbReference type="ARBA" id="ARBA00022842"/>
    </source>
</evidence>
<keyword evidence="8" id="KW-0819">tRNA processing</keyword>
<dbReference type="InterPro" id="IPR012340">
    <property type="entry name" value="NA-bd_OB-fold"/>
</dbReference>
<organism evidence="17 18">
    <name type="scientific">Gottfriedia endophytica</name>
    <dbReference type="NCBI Taxonomy" id="2820819"/>
    <lineage>
        <taxon>Bacteria</taxon>
        <taxon>Bacillati</taxon>
        <taxon>Bacillota</taxon>
        <taxon>Bacilli</taxon>
        <taxon>Bacillales</taxon>
        <taxon>Bacillaceae</taxon>
        <taxon>Gottfriedia</taxon>
    </lineage>
</organism>
<keyword evidence="12" id="KW-0255">Endonuclease</keyword>
<evidence type="ECO:0000256" key="1">
    <source>
        <dbReference type="ARBA" id="ARBA00001946"/>
    </source>
</evidence>
<protein>
    <recommendedName>
        <fullName evidence="4">Ribonuclease G</fullName>
    </recommendedName>
</protein>
<keyword evidence="14" id="KW-0460">Magnesium</keyword>
<dbReference type="GO" id="GO:0046872">
    <property type="term" value="F:metal ion binding"/>
    <property type="evidence" value="ECO:0007669"/>
    <property type="project" value="UniProtKB-KW"/>
</dbReference>
<dbReference type="AlphaFoldDB" id="A0A940NH27"/>
<dbReference type="GO" id="GO:0005737">
    <property type="term" value="C:cytoplasm"/>
    <property type="evidence" value="ECO:0007669"/>
    <property type="project" value="UniProtKB-SubCell"/>
</dbReference>
<keyword evidence="13" id="KW-0378">Hydrolase</keyword>
<dbReference type="Pfam" id="PF10150">
    <property type="entry name" value="RNase_E_G"/>
    <property type="match status" value="1"/>
</dbReference>
<reference evidence="17" key="1">
    <citation type="submission" date="2021-04" db="EMBL/GenBank/DDBJ databases">
        <title>Genome seq and assembly of Bacillus sp.</title>
        <authorList>
            <person name="Chhetri G."/>
        </authorList>
    </citation>
    <scope>NUCLEOTIDE SEQUENCE</scope>
    <source>
        <strain evidence="17">RG28</strain>
    </source>
</reference>
<evidence type="ECO:0000256" key="9">
    <source>
        <dbReference type="ARBA" id="ARBA00022722"/>
    </source>
</evidence>
<dbReference type="PANTHER" id="PTHR30001">
    <property type="entry name" value="RIBONUCLEASE"/>
    <property type="match status" value="1"/>
</dbReference>
<evidence type="ECO:0000256" key="5">
    <source>
        <dbReference type="ARBA" id="ARBA00022490"/>
    </source>
</evidence>
<keyword evidence="9" id="KW-0540">Nuclease</keyword>
<dbReference type="Pfam" id="PF20833">
    <property type="entry name" value="RNase_E_G_Thio"/>
    <property type="match status" value="1"/>
</dbReference>
<dbReference type="RefSeq" id="WP_209401744.1">
    <property type="nucleotide sequence ID" value="NZ_JAGIYQ010000001.1"/>
</dbReference>
<dbReference type="NCBIfam" id="TIGR00757">
    <property type="entry name" value="RNaseEG"/>
    <property type="match status" value="1"/>
</dbReference>
<dbReference type="SMART" id="SM00316">
    <property type="entry name" value="S1"/>
    <property type="match status" value="1"/>
</dbReference>
<dbReference type="InterPro" id="IPR019307">
    <property type="entry name" value="RNA-bd_AU-1/RNase_E/G"/>
</dbReference>
<dbReference type="GO" id="GO:0008033">
    <property type="term" value="P:tRNA processing"/>
    <property type="evidence" value="ECO:0007669"/>
    <property type="project" value="UniProtKB-KW"/>
</dbReference>
<keyword evidence="11" id="KW-0699">rRNA-binding</keyword>
<evidence type="ECO:0000256" key="3">
    <source>
        <dbReference type="ARBA" id="ARBA00005663"/>
    </source>
</evidence>
<evidence type="ECO:0000256" key="13">
    <source>
        <dbReference type="ARBA" id="ARBA00022801"/>
    </source>
</evidence>
<comment type="subcellular location">
    <subcellularLocation>
        <location evidence="2">Cytoplasm</location>
    </subcellularLocation>
</comment>
<proteinExistence type="inferred from homology"/>
<evidence type="ECO:0000256" key="12">
    <source>
        <dbReference type="ARBA" id="ARBA00022759"/>
    </source>
</evidence>
<comment type="cofactor">
    <cofactor evidence="1">
        <name>Mg(2+)</name>
        <dbReference type="ChEBI" id="CHEBI:18420"/>
    </cofactor>
</comment>
<evidence type="ECO:0000256" key="11">
    <source>
        <dbReference type="ARBA" id="ARBA00022730"/>
    </source>
</evidence>
<dbReference type="Gene3D" id="3.40.1260.20">
    <property type="entry name" value="Ribonuclease E, catalytic domain"/>
    <property type="match status" value="1"/>
</dbReference>
<dbReference type="Proteomes" id="UP000682134">
    <property type="component" value="Unassembled WGS sequence"/>
</dbReference>
<evidence type="ECO:0000259" key="16">
    <source>
        <dbReference type="PROSITE" id="PS50126"/>
    </source>
</evidence>
<dbReference type="InterPro" id="IPR048583">
    <property type="entry name" value="RNase_E_G_thioredoxin-like"/>
</dbReference>
<dbReference type="GO" id="GO:0004540">
    <property type="term" value="F:RNA nuclease activity"/>
    <property type="evidence" value="ECO:0007669"/>
    <property type="project" value="InterPro"/>
</dbReference>
<evidence type="ECO:0000313" key="17">
    <source>
        <dbReference type="EMBL" id="MBP0723882.1"/>
    </source>
</evidence>
<sequence length="477" mass="54568">MKKIIINCKQTEKRIAVLENEELVQWYSSEGRSSVVGNMYIGRIEDILPKMNAIFVNIGLEKNGFLRFEDTIEGKHPAKVNQMRSQFQKGQYILVQVMKDPFDEKGAKLTTNIELTGDFIVYLPNGSMVAVSKKIQSEQKRNKLYQLGRNELSKEQGIIFRSSCNDAKESEIIKELECLKEEFSSFSTIKQAKVQLVWETNSIWNKVSKEHPFHTIDEIITDSIEQLDQRFKNSVSCKSYTGKENIFDAMKVQEQINRSQHKHVWLKNGAFLVIESTEAMTVIDVNTGKFIGKHNQQISAFETNMLAAAEIARQLMVRDIGGMIVIDFINMSSKKDQDAVRNELINSLKNDRVLTKVFHFTQLGLLEMTRKRTSQSILQATYQPCETCSGLGLVKTADQIAFELERKLWEMSTSDYEAVLVECSKEVAELVMGVKNEHINRLEKALLTKILLKVTPGPKPYFDILRFGNENELKTLI</sequence>
<keyword evidence="10" id="KW-0479">Metal-binding</keyword>
<comment type="similarity">
    <text evidence="3">Belongs to the RNase E/G family. RNase G subfamily.</text>
</comment>
<dbReference type="GO" id="GO:0000049">
    <property type="term" value="F:tRNA binding"/>
    <property type="evidence" value="ECO:0007669"/>
    <property type="project" value="UniProtKB-KW"/>
</dbReference>
<dbReference type="GO" id="GO:0019843">
    <property type="term" value="F:rRNA binding"/>
    <property type="evidence" value="ECO:0007669"/>
    <property type="project" value="UniProtKB-KW"/>
</dbReference>
<dbReference type="InterPro" id="IPR004659">
    <property type="entry name" value="RNase_E/G"/>
</dbReference>
<evidence type="ECO:0000313" key="18">
    <source>
        <dbReference type="Proteomes" id="UP000682134"/>
    </source>
</evidence>
<comment type="caution">
    <text evidence="17">The sequence shown here is derived from an EMBL/GenBank/DDBJ whole genome shotgun (WGS) entry which is preliminary data.</text>
</comment>
<evidence type="ECO:0000256" key="8">
    <source>
        <dbReference type="ARBA" id="ARBA00022694"/>
    </source>
</evidence>
<evidence type="ECO:0000256" key="7">
    <source>
        <dbReference type="ARBA" id="ARBA00022555"/>
    </source>
</evidence>
<gene>
    <name evidence="17" type="ORF">J5Y03_01630</name>
</gene>
<dbReference type="PROSITE" id="PS50126">
    <property type="entry name" value="S1"/>
    <property type="match status" value="1"/>
</dbReference>
<evidence type="ECO:0000256" key="2">
    <source>
        <dbReference type="ARBA" id="ARBA00004496"/>
    </source>
</evidence>
<accession>A0A940NH27</accession>
<dbReference type="InterPro" id="IPR003029">
    <property type="entry name" value="S1_domain"/>
</dbReference>
<keyword evidence="15" id="KW-0694">RNA-binding</keyword>
<dbReference type="GO" id="GO:0004519">
    <property type="term" value="F:endonuclease activity"/>
    <property type="evidence" value="ECO:0007669"/>
    <property type="project" value="UniProtKB-KW"/>
</dbReference>